<accession>X1EIX4</accession>
<dbReference type="AlphaFoldDB" id="X1EIX4"/>
<protein>
    <submittedName>
        <fullName evidence="1">Uncharacterized protein</fullName>
    </submittedName>
</protein>
<organism evidence="1">
    <name type="scientific">marine sediment metagenome</name>
    <dbReference type="NCBI Taxonomy" id="412755"/>
    <lineage>
        <taxon>unclassified sequences</taxon>
        <taxon>metagenomes</taxon>
        <taxon>ecological metagenomes</taxon>
    </lineage>
</organism>
<sequence>MSEELDKLRKSIENIKKVINRKKVLPLPTPTTGPVRKQPQVNR</sequence>
<gene>
    <name evidence="1" type="ORF">S03H2_21877</name>
</gene>
<evidence type="ECO:0000313" key="1">
    <source>
        <dbReference type="EMBL" id="GAH32537.1"/>
    </source>
</evidence>
<proteinExistence type="predicted"/>
<comment type="caution">
    <text evidence="1">The sequence shown here is derived from an EMBL/GenBank/DDBJ whole genome shotgun (WGS) entry which is preliminary data.</text>
</comment>
<name>X1EIX4_9ZZZZ</name>
<dbReference type="EMBL" id="BARU01011702">
    <property type="protein sequence ID" value="GAH32537.1"/>
    <property type="molecule type" value="Genomic_DNA"/>
</dbReference>
<reference evidence="1" key="1">
    <citation type="journal article" date="2014" name="Front. Microbiol.">
        <title>High frequency of phylogenetically diverse reductive dehalogenase-homologous genes in deep subseafloor sedimentary metagenomes.</title>
        <authorList>
            <person name="Kawai M."/>
            <person name="Futagami T."/>
            <person name="Toyoda A."/>
            <person name="Takaki Y."/>
            <person name="Nishi S."/>
            <person name="Hori S."/>
            <person name="Arai W."/>
            <person name="Tsubouchi T."/>
            <person name="Morono Y."/>
            <person name="Uchiyama I."/>
            <person name="Ito T."/>
            <person name="Fujiyama A."/>
            <person name="Inagaki F."/>
            <person name="Takami H."/>
        </authorList>
    </citation>
    <scope>NUCLEOTIDE SEQUENCE</scope>
    <source>
        <strain evidence="1">Expedition CK06-06</strain>
    </source>
</reference>